<dbReference type="AlphaFoldDB" id="Q69L66"/>
<reference evidence="3" key="1">
    <citation type="journal article" date="2005" name="Nature">
        <title>The map-based sequence of the rice genome.</title>
        <authorList>
            <consortium name="International rice genome sequencing project (IRGSP)"/>
            <person name="Matsumoto T."/>
            <person name="Wu J."/>
            <person name="Kanamori H."/>
            <person name="Katayose Y."/>
            <person name="Fujisawa M."/>
            <person name="Namiki N."/>
            <person name="Mizuno H."/>
            <person name="Yamamoto K."/>
            <person name="Antonio B.A."/>
            <person name="Baba T."/>
            <person name="Sakata K."/>
            <person name="Nagamura Y."/>
            <person name="Aoki H."/>
            <person name="Arikawa K."/>
            <person name="Arita K."/>
            <person name="Bito T."/>
            <person name="Chiden Y."/>
            <person name="Fujitsuka N."/>
            <person name="Fukunaka R."/>
            <person name="Hamada M."/>
            <person name="Harada C."/>
            <person name="Hayashi A."/>
            <person name="Hijishita S."/>
            <person name="Honda M."/>
            <person name="Hosokawa S."/>
            <person name="Ichikawa Y."/>
            <person name="Idonuma A."/>
            <person name="Iijima M."/>
            <person name="Ikeda M."/>
            <person name="Ikeno M."/>
            <person name="Ito K."/>
            <person name="Ito S."/>
            <person name="Ito T."/>
            <person name="Ito Y."/>
            <person name="Ito Y."/>
            <person name="Iwabuchi A."/>
            <person name="Kamiya K."/>
            <person name="Karasawa W."/>
            <person name="Kurita K."/>
            <person name="Katagiri S."/>
            <person name="Kikuta A."/>
            <person name="Kobayashi H."/>
            <person name="Kobayashi N."/>
            <person name="Machita K."/>
            <person name="Maehara T."/>
            <person name="Masukawa M."/>
            <person name="Mizubayashi T."/>
            <person name="Mukai Y."/>
            <person name="Nagasaki H."/>
            <person name="Nagata Y."/>
            <person name="Naito S."/>
            <person name="Nakashima M."/>
            <person name="Nakama Y."/>
            <person name="Nakamichi Y."/>
            <person name="Nakamura M."/>
            <person name="Meguro A."/>
            <person name="Negishi M."/>
            <person name="Ohta I."/>
            <person name="Ohta T."/>
            <person name="Okamoto M."/>
            <person name="Ono N."/>
            <person name="Saji S."/>
            <person name="Sakaguchi M."/>
            <person name="Sakai K."/>
            <person name="Shibata M."/>
            <person name="Shimokawa T."/>
            <person name="Song J."/>
            <person name="Takazaki Y."/>
            <person name="Terasawa K."/>
            <person name="Tsugane M."/>
            <person name="Tsuji K."/>
            <person name="Ueda S."/>
            <person name="Waki K."/>
            <person name="Yamagata H."/>
            <person name="Yamamoto M."/>
            <person name="Yamamoto S."/>
            <person name="Yamane H."/>
            <person name="Yoshiki S."/>
            <person name="Yoshihara R."/>
            <person name="Yukawa K."/>
            <person name="Zhong H."/>
            <person name="Yano M."/>
            <person name="Yuan Q."/>
            <person name="Ouyang S."/>
            <person name="Liu J."/>
            <person name="Jones K.M."/>
            <person name="Gansberger K."/>
            <person name="Moffat K."/>
            <person name="Hill J."/>
            <person name="Bera J."/>
            <person name="Fadrosh D."/>
            <person name="Jin S."/>
            <person name="Johri S."/>
            <person name="Kim M."/>
            <person name="Overton L."/>
            <person name="Reardon M."/>
            <person name="Tsitrin T."/>
            <person name="Vuong H."/>
            <person name="Weaver B."/>
            <person name="Ciecko A."/>
            <person name="Tallon L."/>
            <person name="Jackson J."/>
            <person name="Pai G."/>
            <person name="Aken S.V."/>
            <person name="Utterback T."/>
            <person name="Reidmuller S."/>
            <person name="Feldblyum T."/>
            <person name="Hsiao J."/>
            <person name="Zismann V."/>
            <person name="Iobst S."/>
            <person name="de Vazeille A.R."/>
            <person name="Buell C.R."/>
            <person name="Ying K."/>
            <person name="Li Y."/>
            <person name="Lu T."/>
            <person name="Huang Y."/>
            <person name="Zhao Q."/>
            <person name="Feng Q."/>
            <person name="Zhang L."/>
            <person name="Zhu J."/>
            <person name="Weng Q."/>
            <person name="Mu J."/>
            <person name="Lu Y."/>
            <person name="Fan D."/>
            <person name="Liu Y."/>
            <person name="Guan J."/>
            <person name="Zhang Y."/>
            <person name="Yu S."/>
            <person name="Liu X."/>
            <person name="Zhang Y."/>
            <person name="Hong G."/>
            <person name="Han B."/>
            <person name="Choisne N."/>
            <person name="Demange N."/>
            <person name="Orjeda G."/>
            <person name="Samain S."/>
            <person name="Cattolico L."/>
            <person name="Pelletier E."/>
            <person name="Couloux A."/>
            <person name="Segurens B."/>
            <person name="Wincker P."/>
            <person name="D'Hont A."/>
            <person name="Scarpelli C."/>
            <person name="Weissenbach J."/>
            <person name="Salanoubat M."/>
            <person name="Quetier F."/>
            <person name="Yu Y."/>
            <person name="Kim H.R."/>
            <person name="Rambo T."/>
            <person name="Currie J."/>
            <person name="Collura K."/>
            <person name="Luo M."/>
            <person name="Yang T."/>
            <person name="Ammiraju J.S.S."/>
            <person name="Engler F."/>
            <person name="Soderlund C."/>
            <person name="Wing R.A."/>
            <person name="Palmer L.E."/>
            <person name="de la Bastide M."/>
            <person name="Spiegel L."/>
            <person name="Nascimento L."/>
            <person name="Zutavern T."/>
            <person name="O'Shaughnessy A."/>
            <person name="Dike S."/>
            <person name="Dedhia N."/>
            <person name="Preston R."/>
            <person name="Balija V."/>
            <person name="McCombie W.R."/>
            <person name="Chow T."/>
            <person name="Chen H."/>
            <person name="Chung M."/>
            <person name="Chen C."/>
            <person name="Shaw J."/>
            <person name="Wu H."/>
            <person name="Hsiao K."/>
            <person name="Chao Y."/>
            <person name="Chu M."/>
            <person name="Cheng C."/>
            <person name="Hour A."/>
            <person name="Lee P."/>
            <person name="Lin S."/>
            <person name="Lin Y."/>
            <person name="Liou J."/>
            <person name="Liu S."/>
            <person name="Hsing Y."/>
            <person name="Raghuvanshi S."/>
            <person name="Mohanty A."/>
            <person name="Bharti A.K."/>
            <person name="Gaur A."/>
            <person name="Gupta V."/>
            <person name="Kumar D."/>
            <person name="Ravi V."/>
            <person name="Vij S."/>
            <person name="Kapur A."/>
            <person name="Khurana P."/>
            <person name="Khurana P."/>
            <person name="Khurana J.P."/>
            <person name="Tyagi A.K."/>
            <person name="Gaikwad K."/>
            <person name="Singh A."/>
            <person name="Dalal V."/>
            <person name="Srivastava S."/>
            <person name="Dixit A."/>
            <person name="Pal A.K."/>
            <person name="Ghazi I.A."/>
            <person name="Yadav M."/>
            <person name="Pandit A."/>
            <person name="Bhargava A."/>
            <person name="Sureshbabu K."/>
            <person name="Batra K."/>
            <person name="Sharma T.R."/>
            <person name="Mohapatra T."/>
            <person name="Singh N.K."/>
            <person name="Messing J."/>
            <person name="Nelson A.B."/>
            <person name="Fuks G."/>
            <person name="Kavchok S."/>
            <person name="Keizer G."/>
            <person name="Linton E."/>
            <person name="Llaca V."/>
            <person name="Song R."/>
            <person name="Tanyolac B."/>
            <person name="Young S."/>
            <person name="Ho-Il K."/>
            <person name="Hahn J.H."/>
            <person name="Sangsakoo G."/>
            <person name="Vanavichit A."/>
            <person name="de Mattos Luiz.A.T."/>
            <person name="Zimmer P.D."/>
            <person name="Malone G."/>
            <person name="Dellagostin O."/>
            <person name="de Oliveira A.C."/>
            <person name="Bevan M."/>
            <person name="Bancroft I."/>
            <person name="Minx P."/>
            <person name="Cordum H."/>
            <person name="Wilson R."/>
            <person name="Cheng Z."/>
            <person name="Jin W."/>
            <person name="Jiang J."/>
            <person name="Leong S.A."/>
            <person name="Iwama H."/>
            <person name="Gojobori T."/>
            <person name="Itoh T."/>
            <person name="Niimura Y."/>
            <person name="Fujii Y."/>
            <person name="Habara T."/>
            <person name="Sakai H."/>
            <person name="Sato Y."/>
            <person name="Wilson G."/>
            <person name="Kumar K."/>
            <person name="McCouch S."/>
            <person name="Juretic N."/>
            <person name="Hoen D."/>
            <person name="Wright S."/>
            <person name="Bruskiewich R."/>
            <person name="Bureau T."/>
            <person name="Miyao A."/>
            <person name="Hirochika H."/>
            <person name="Nishikawa T."/>
            <person name="Kadowaki K."/>
            <person name="Sugiura M."/>
            <person name="Burr B."/>
            <person name="Sasaki T."/>
        </authorList>
    </citation>
    <scope>NUCLEOTIDE SEQUENCE [LARGE SCALE GENOMIC DNA]</scope>
    <source>
        <strain evidence="3">cv. Nipponbare</strain>
    </source>
</reference>
<accession>Q69L66</accession>
<gene>
    <name evidence="2" type="primary">OSJNBa0016G10.21</name>
</gene>
<feature type="region of interest" description="Disordered" evidence="1">
    <location>
        <begin position="17"/>
        <end position="66"/>
    </location>
</feature>
<dbReference type="EMBL" id="AP005874">
    <property type="protein sequence ID" value="BAD34090.1"/>
    <property type="molecule type" value="Genomic_DNA"/>
</dbReference>
<evidence type="ECO:0000313" key="2">
    <source>
        <dbReference type="EMBL" id="BAD34090.1"/>
    </source>
</evidence>
<organism evidence="2 3">
    <name type="scientific">Oryza sativa subsp. japonica</name>
    <name type="common">Rice</name>
    <dbReference type="NCBI Taxonomy" id="39947"/>
    <lineage>
        <taxon>Eukaryota</taxon>
        <taxon>Viridiplantae</taxon>
        <taxon>Streptophyta</taxon>
        <taxon>Embryophyta</taxon>
        <taxon>Tracheophyta</taxon>
        <taxon>Spermatophyta</taxon>
        <taxon>Magnoliopsida</taxon>
        <taxon>Liliopsida</taxon>
        <taxon>Poales</taxon>
        <taxon>Poaceae</taxon>
        <taxon>BOP clade</taxon>
        <taxon>Oryzoideae</taxon>
        <taxon>Oryzeae</taxon>
        <taxon>Oryzinae</taxon>
        <taxon>Oryza</taxon>
        <taxon>Oryza sativa</taxon>
    </lineage>
</organism>
<protein>
    <submittedName>
        <fullName evidence="2">Uncharacterized protein</fullName>
    </submittedName>
</protein>
<evidence type="ECO:0000313" key="3">
    <source>
        <dbReference type="Proteomes" id="UP000000763"/>
    </source>
</evidence>
<evidence type="ECO:0000256" key="1">
    <source>
        <dbReference type="SAM" id="MobiDB-lite"/>
    </source>
</evidence>
<sequence>MAAARLLSPAARLSLREGAARTVGKAAQRRDVVAADPAPPPMDLALPRLDPASPPPDQGHGHTGAALVRCRRRRRWRGAASAAKARATARRHDGCDCGVRLCLAGNWPAGAVAVASWRPGGVRHRRGACGDCCDSGWMAARWLAVTAVSSGCGDGDRDCDWRRHGGLRRLAEGVADGRTWLHGSDWRGRRPAWRREAQPMAVVAGKAREAWSVARRPAWRERRNRWREAGLAREARPVVEEAGVA</sequence>
<dbReference type="Proteomes" id="UP000000763">
    <property type="component" value="Chromosome 2"/>
</dbReference>
<proteinExistence type="predicted"/>
<reference evidence="3" key="2">
    <citation type="journal article" date="2008" name="Nucleic Acids Res.">
        <title>The rice annotation project database (RAP-DB): 2008 update.</title>
        <authorList>
            <consortium name="The rice annotation project (RAP)"/>
        </authorList>
    </citation>
    <scope>GENOME REANNOTATION</scope>
    <source>
        <strain evidence="3">cv. Nipponbare</strain>
    </source>
</reference>
<name>Q69L66_ORYSJ</name>